<comment type="caution">
    <text evidence="1">The sequence shown here is derived from an EMBL/GenBank/DDBJ whole genome shotgun (WGS) entry which is preliminary data.</text>
</comment>
<dbReference type="AlphaFoldDB" id="X1AQ96"/>
<sequence length="59" mass="6737">MEGENGPGSMNEDKIKLSALRIRVTQGFYSWFFTNQASQVVLVLQFHSMFGQHDDESKV</sequence>
<proteinExistence type="predicted"/>
<name>X1AQ96_9ZZZZ</name>
<accession>X1AQ96</accession>
<dbReference type="EMBL" id="BART01009050">
    <property type="protein sequence ID" value="GAG62061.1"/>
    <property type="molecule type" value="Genomic_DNA"/>
</dbReference>
<organism evidence="1">
    <name type="scientific">marine sediment metagenome</name>
    <dbReference type="NCBI Taxonomy" id="412755"/>
    <lineage>
        <taxon>unclassified sequences</taxon>
        <taxon>metagenomes</taxon>
        <taxon>ecological metagenomes</taxon>
    </lineage>
</organism>
<gene>
    <name evidence="1" type="ORF">S01H4_20173</name>
</gene>
<reference evidence="1" key="1">
    <citation type="journal article" date="2014" name="Front. Microbiol.">
        <title>High frequency of phylogenetically diverse reductive dehalogenase-homologous genes in deep subseafloor sedimentary metagenomes.</title>
        <authorList>
            <person name="Kawai M."/>
            <person name="Futagami T."/>
            <person name="Toyoda A."/>
            <person name="Takaki Y."/>
            <person name="Nishi S."/>
            <person name="Hori S."/>
            <person name="Arai W."/>
            <person name="Tsubouchi T."/>
            <person name="Morono Y."/>
            <person name="Uchiyama I."/>
            <person name="Ito T."/>
            <person name="Fujiyama A."/>
            <person name="Inagaki F."/>
            <person name="Takami H."/>
        </authorList>
    </citation>
    <scope>NUCLEOTIDE SEQUENCE</scope>
    <source>
        <strain evidence="1">Expedition CK06-06</strain>
    </source>
</reference>
<protein>
    <submittedName>
        <fullName evidence="1">Uncharacterized protein</fullName>
    </submittedName>
</protein>
<evidence type="ECO:0000313" key="1">
    <source>
        <dbReference type="EMBL" id="GAG62061.1"/>
    </source>
</evidence>